<evidence type="ECO:0000313" key="1">
    <source>
        <dbReference type="EMBL" id="TBT96465.1"/>
    </source>
</evidence>
<organism evidence="1 2">
    <name type="scientific">Propioniciclava tarda</name>
    <dbReference type="NCBI Taxonomy" id="433330"/>
    <lineage>
        <taxon>Bacteria</taxon>
        <taxon>Bacillati</taxon>
        <taxon>Actinomycetota</taxon>
        <taxon>Actinomycetes</taxon>
        <taxon>Propionibacteriales</taxon>
        <taxon>Propionibacteriaceae</taxon>
        <taxon>Propioniciclava</taxon>
    </lineage>
</organism>
<dbReference type="InterPro" id="IPR008554">
    <property type="entry name" value="Glutaredoxin-like"/>
</dbReference>
<dbReference type="OrthoDB" id="8779161at2"/>
<dbReference type="InterPro" id="IPR036249">
    <property type="entry name" value="Thioredoxin-like_sf"/>
</dbReference>
<protein>
    <submittedName>
        <fullName evidence="1">Glutaredoxin family protein</fullName>
    </submittedName>
</protein>
<keyword evidence="2" id="KW-1185">Reference proteome</keyword>
<dbReference type="EMBL" id="SDMR01000001">
    <property type="protein sequence ID" value="TBT96465.1"/>
    <property type="molecule type" value="Genomic_DNA"/>
</dbReference>
<name>A0A4Q9KQ33_PROTD</name>
<dbReference type="Pfam" id="PF05768">
    <property type="entry name" value="Glrx-like"/>
    <property type="match status" value="1"/>
</dbReference>
<proteinExistence type="predicted"/>
<gene>
    <name evidence="1" type="ORF">ET996_01675</name>
</gene>
<comment type="caution">
    <text evidence="1">The sequence shown here is derived from an EMBL/GenBank/DDBJ whole genome shotgun (WGS) entry which is preliminary data.</text>
</comment>
<dbReference type="Proteomes" id="UP000291933">
    <property type="component" value="Unassembled WGS sequence"/>
</dbReference>
<sequence>MVVLVRTGCHLCDDAQRIIATVCQDTGDSWQAVDVDSDPELRSAYTDHVPVTFVDGVQLSLWFVEADALRAALT</sequence>
<dbReference type="AlphaFoldDB" id="A0A4Q9KQ33"/>
<reference evidence="1 2" key="1">
    <citation type="submission" date="2019-01" db="EMBL/GenBank/DDBJ databases">
        <title>Lactibacter flavus gen. nov., sp. nov., a novel bacterium of the family Propionibacteriaceae isolated from raw milk and dairy products.</title>
        <authorList>
            <person name="Huptas C."/>
            <person name="Wenning M."/>
            <person name="Breitenwieser F."/>
            <person name="Doll E."/>
            <person name="Von Neubeck M."/>
            <person name="Busse H.-J."/>
            <person name="Scherer S."/>
        </authorList>
    </citation>
    <scope>NUCLEOTIDE SEQUENCE [LARGE SCALE GENOMIC DNA]</scope>
    <source>
        <strain evidence="1 2">DSM 22130</strain>
    </source>
</reference>
<dbReference type="SUPFAM" id="SSF52833">
    <property type="entry name" value="Thioredoxin-like"/>
    <property type="match status" value="1"/>
</dbReference>
<evidence type="ECO:0000313" key="2">
    <source>
        <dbReference type="Proteomes" id="UP000291933"/>
    </source>
</evidence>
<dbReference type="Gene3D" id="3.40.30.10">
    <property type="entry name" value="Glutaredoxin"/>
    <property type="match status" value="1"/>
</dbReference>
<accession>A0A4Q9KQ33</accession>